<evidence type="ECO:0000313" key="7">
    <source>
        <dbReference type="EMBL" id="VWP01461.1"/>
    </source>
</evidence>
<gene>
    <name evidence="7" type="primary">Q8NJX2</name>
</gene>
<name>A0A5K1K7Y0_9APHY</name>
<organism evidence="7">
    <name type="scientific">Ganoderma boninense</name>
    <dbReference type="NCBI Taxonomy" id="34458"/>
    <lineage>
        <taxon>Eukaryota</taxon>
        <taxon>Fungi</taxon>
        <taxon>Dikarya</taxon>
        <taxon>Basidiomycota</taxon>
        <taxon>Agaricomycotina</taxon>
        <taxon>Agaricomycetes</taxon>
        <taxon>Polyporales</taxon>
        <taxon>Polyporaceae</taxon>
        <taxon>Ganoderma</taxon>
    </lineage>
</organism>
<accession>A0A5K1K7Y0</accession>
<evidence type="ECO:0000259" key="6">
    <source>
        <dbReference type="PROSITE" id="PS50865"/>
    </source>
</evidence>
<evidence type="ECO:0000256" key="4">
    <source>
        <dbReference type="PROSITE-ProRule" id="PRU00134"/>
    </source>
</evidence>
<dbReference type="PANTHER" id="PTHR46920">
    <property type="match status" value="1"/>
</dbReference>
<proteinExistence type="predicted"/>
<dbReference type="PROSITE" id="PS01360">
    <property type="entry name" value="ZF_MYND_1"/>
    <property type="match status" value="1"/>
</dbReference>
<dbReference type="EMBL" id="LR729393">
    <property type="protein sequence ID" value="VWP01461.1"/>
    <property type="molecule type" value="Genomic_DNA"/>
</dbReference>
<evidence type="ECO:0000256" key="1">
    <source>
        <dbReference type="ARBA" id="ARBA00022723"/>
    </source>
</evidence>
<dbReference type="PROSITE" id="PS50865">
    <property type="entry name" value="ZF_MYND_2"/>
    <property type="match status" value="1"/>
</dbReference>
<dbReference type="PANTHER" id="PTHR46920:SF1">
    <property type="entry name" value="PROTEIN MSS51 HOMOLOG, MITOCHONDRIAL-RELATED"/>
    <property type="match status" value="1"/>
</dbReference>
<evidence type="ECO:0000256" key="5">
    <source>
        <dbReference type="SAM" id="MobiDB-lite"/>
    </source>
</evidence>
<reference evidence="7" key="1">
    <citation type="submission" date="2019-10" db="EMBL/GenBank/DDBJ databases">
        <authorList>
            <person name="Nor Muhammad N."/>
        </authorList>
    </citation>
    <scope>NUCLEOTIDE SEQUENCE</scope>
</reference>
<evidence type="ECO:0000256" key="3">
    <source>
        <dbReference type="ARBA" id="ARBA00022833"/>
    </source>
</evidence>
<dbReference type="GO" id="GO:0008270">
    <property type="term" value="F:zinc ion binding"/>
    <property type="evidence" value="ECO:0007669"/>
    <property type="project" value="UniProtKB-KW"/>
</dbReference>
<sequence>MESKGAKEAIAHRPPITVFNSRLLEFCRRCQSRPDAPGSKVRLKRCTGCAEVAYCSKDCQKADWAHHKTRCLSVASHARMVAAPDDSAEGVAFREAFGRLGLSSERHQRRLLNEYLDVHEWALKALVKAVLYKNTKLGHTHWDPIAQRNKTILFVFKLNPALAGAHPERVDPARALLLQSHALVDFPATAAASAKWALRQPHRRPGVRLPPGRGHGLHELGLPPNRARAEPRLPMSDATLRALQAVTALCVETTRAGLPMGALSPSLGPTAATRPPGQFVWIRGVWRWRQLFETWADYRPGEHAEFDRVMEKLGPEFVENPGKMEHMIELFRQIPPRENM</sequence>
<dbReference type="Pfam" id="PF01753">
    <property type="entry name" value="zf-MYND"/>
    <property type="match status" value="1"/>
</dbReference>
<dbReference type="Gene3D" id="6.10.140.2220">
    <property type="match status" value="1"/>
</dbReference>
<dbReference type="AlphaFoldDB" id="A0A5K1K7Y0"/>
<evidence type="ECO:0000256" key="2">
    <source>
        <dbReference type="ARBA" id="ARBA00022771"/>
    </source>
</evidence>
<feature type="region of interest" description="Disordered" evidence="5">
    <location>
        <begin position="203"/>
        <end position="226"/>
    </location>
</feature>
<protein>
    <submittedName>
        <fullName evidence="7">GTP binding protein Cdc42</fullName>
    </submittedName>
</protein>
<dbReference type="InterPro" id="IPR002893">
    <property type="entry name" value="Znf_MYND"/>
</dbReference>
<dbReference type="InterPro" id="IPR052839">
    <property type="entry name" value="Mito_gene_expr_regulator"/>
</dbReference>
<keyword evidence="2 4" id="KW-0863">Zinc-finger</keyword>
<dbReference type="SUPFAM" id="SSF144232">
    <property type="entry name" value="HIT/MYND zinc finger-like"/>
    <property type="match status" value="1"/>
</dbReference>
<keyword evidence="1" id="KW-0479">Metal-binding</keyword>
<keyword evidence="3" id="KW-0862">Zinc</keyword>
<feature type="domain" description="MYND-type" evidence="6">
    <location>
        <begin position="27"/>
        <end position="71"/>
    </location>
</feature>